<feature type="non-terminal residue" evidence="8">
    <location>
        <position position="1"/>
    </location>
</feature>
<organism evidence="8 9">
    <name type="scientific">Pristionchus mayeri</name>
    <dbReference type="NCBI Taxonomy" id="1317129"/>
    <lineage>
        <taxon>Eukaryota</taxon>
        <taxon>Metazoa</taxon>
        <taxon>Ecdysozoa</taxon>
        <taxon>Nematoda</taxon>
        <taxon>Chromadorea</taxon>
        <taxon>Rhabditida</taxon>
        <taxon>Rhabditina</taxon>
        <taxon>Diplogasteromorpha</taxon>
        <taxon>Diplogasteroidea</taxon>
        <taxon>Neodiplogasteridae</taxon>
        <taxon>Pristionchus</taxon>
    </lineage>
</organism>
<evidence type="ECO:0000256" key="1">
    <source>
        <dbReference type="ARBA" id="ARBA00005647"/>
    </source>
</evidence>
<dbReference type="InterPro" id="IPR056366">
    <property type="entry name" value="Ribosomal_eL24"/>
</dbReference>
<dbReference type="GO" id="GO:0003729">
    <property type="term" value="F:mRNA binding"/>
    <property type="evidence" value="ECO:0007669"/>
    <property type="project" value="TreeGrafter"/>
</dbReference>
<feature type="domain" description="Large ribosomal subunit protein eL24-related N-terminal" evidence="7">
    <location>
        <begin position="1"/>
        <end position="55"/>
    </location>
</feature>
<evidence type="ECO:0000259" key="7">
    <source>
        <dbReference type="Pfam" id="PF01246"/>
    </source>
</evidence>
<protein>
    <recommendedName>
        <fullName evidence="4">Large ribosomal subunit protein eL24</fullName>
    </recommendedName>
    <alternativeName>
        <fullName evidence="5">60S ribosomal protein L24</fullName>
    </alternativeName>
</protein>
<evidence type="ECO:0000256" key="4">
    <source>
        <dbReference type="ARBA" id="ARBA00040612"/>
    </source>
</evidence>
<dbReference type="Gene3D" id="2.30.170.20">
    <property type="entry name" value="Ribosomal protein L24e"/>
    <property type="match status" value="1"/>
</dbReference>
<dbReference type="Proteomes" id="UP001328107">
    <property type="component" value="Unassembled WGS sequence"/>
</dbReference>
<evidence type="ECO:0000256" key="3">
    <source>
        <dbReference type="ARBA" id="ARBA00023274"/>
    </source>
</evidence>
<evidence type="ECO:0000313" key="8">
    <source>
        <dbReference type="EMBL" id="GMR53837.1"/>
    </source>
</evidence>
<gene>
    <name evidence="8" type="ORF">PMAYCL1PPCAC_24033</name>
</gene>
<evidence type="ECO:0000313" key="9">
    <source>
        <dbReference type="Proteomes" id="UP001328107"/>
    </source>
</evidence>
<sequence length="92" mass="10487">GYKIHPGHGERAVRADGKVNIFLSAKCVRSHKLKRNPRDIPWTVLYRRKHKKGVNSEENIQKRRAHKKVTRSTRGVGNASLESILAKPSRLP</sequence>
<feature type="region of interest" description="Disordered" evidence="6">
    <location>
        <begin position="53"/>
        <end position="92"/>
    </location>
</feature>
<keyword evidence="2" id="KW-0689">Ribosomal protein</keyword>
<dbReference type="GO" id="GO:0003735">
    <property type="term" value="F:structural constituent of ribosome"/>
    <property type="evidence" value="ECO:0007669"/>
    <property type="project" value="InterPro"/>
</dbReference>
<dbReference type="PANTHER" id="PTHR10792">
    <property type="entry name" value="60S RIBOSOMAL PROTEIN L24"/>
    <property type="match status" value="1"/>
</dbReference>
<dbReference type="AlphaFoldDB" id="A0AAN5D0E3"/>
<keyword evidence="3" id="KW-0687">Ribonucleoprotein</keyword>
<evidence type="ECO:0000256" key="6">
    <source>
        <dbReference type="SAM" id="MobiDB-lite"/>
    </source>
</evidence>
<comment type="caution">
    <text evidence="8">The sequence shown here is derived from an EMBL/GenBank/DDBJ whole genome shotgun (WGS) entry which is preliminary data.</text>
</comment>
<dbReference type="GO" id="GO:0002181">
    <property type="term" value="P:cytoplasmic translation"/>
    <property type="evidence" value="ECO:0007669"/>
    <property type="project" value="TreeGrafter"/>
</dbReference>
<dbReference type="SUPFAM" id="SSF57716">
    <property type="entry name" value="Glucocorticoid receptor-like (DNA-binding domain)"/>
    <property type="match status" value="1"/>
</dbReference>
<dbReference type="GO" id="GO:0022625">
    <property type="term" value="C:cytosolic large ribosomal subunit"/>
    <property type="evidence" value="ECO:0007669"/>
    <property type="project" value="TreeGrafter"/>
</dbReference>
<evidence type="ECO:0000256" key="5">
    <source>
        <dbReference type="ARBA" id="ARBA00041213"/>
    </source>
</evidence>
<feature type="compositionally biased region" description="Basic residues" evidence="6">
    <location>
        <begin position="62"/>
        <end position="71"/>
    </location>
</feature>
<dbReference type="CDD" id="cd00472">
    <property type="entry name" value="Ribosomal_L24e_L24"/>
    <property type="match status" value="1"/>
</dbReference>
<dbReference type="EMBL" id="BTRK01000005">
    <property type="protein sequence ID" value="GMR53837.1"/>
    <property type="molecule type" value="Genomic_DNA"/>
</dbReference>
<dbReference type="InterPro" id="IPR000988">
    <property type="entry name" value="Ribosomal_eL24-rel_N"/>
</dbReference>
<dbReference type="Pfam" id="PF01246">
    <property type="entry name" value="Ribosomal_L24e"/>
    <property type="match status" value="1"/>
</dbReference>
<accession>A0AAN5D0E3</accession>
<comment type="similarity">
    <text evidence="1">Belongs to the eukaryotic ribosomal protein eL24 family.</text>
</comment>
<name>A0AAN5D0E3_9BILA</name>
<reference evidence="9" key="1">
    <citation type="submission" date="2022-10" db="EMBL/GenBank/DDBJ databases">
        <title>Genome assembly of Pristionchus species.</title>
        <authorList>
            <person name="Yoshida K."/>
            <person name="Sommer R.J."/>
        </authorList>
    </citation>
    <scope>NUCLEOTIDE SEQUENCE [LARGE SCALE GENOMIC DNA]</scope>
    <source>
        <strain evidence="9">RS5460</strain>
    </source>
</reference>
<evidence type="ECO:0000256" key="2">
    <source>
        <dbReference type="ARBA" id="ARBA00022980"/>
    </source>
</evidence>
<proteinExistence type="inferred from homology"/>
<dbReference type="InterPro" id="IPR038630">
    <property type="entry name" value="L24e/L24_sf"/>
</dbReference>
<feature type="non-terminal residue" evidence="8">
    <location>
        <position position="92"/>
    </location>
</feature>
<dbReference type="PANTHER" id="PTHR10792:SF1">
    <property type="entry name" value="RIBOSOMAL PROTEIN L24"/>
    <property type="match status" value="1"/>
</dbReference>
<keyword evidence="9" id="KW-1185">Reference proteome</keyword>